<organism evidence="1 2">
    <name type="scientific">Niabella ginsengisoli</name>
    <dbReference type="NCBI Taxonomy" id="522298"/>
    <lineage>
        <taxon>Bacteria</taxon>
        <taxon>Pseudomonadati</taxon>
        <taxon>Bacteroidota</taxon>
        <taxon>Chitinophagia</taxon>
        <taxon>Chitinophagales</taxon>
        <taxon>Chitinophagaceae</taxon>
        <taxon>Niabella</taxon>
    </lineage>
</organism>
<dbReference type="EMBL" id="JAKWBL010000004">
    <property type="protein sequence ID" value="MCH5600376.1"/>
    <property type="molecule type" value="Genomic_DNA"/>
</dbReference>
<accession>A0ABS9SPS9</accession>
<dbReference type="Proteomes" id="UP001202248">
    <property type="component" value="Unassembled WGS sequence"/>
</dbReference>
<sequence>MEDLIKETKKRYSFPINIKNEFLDSLNKLENPVSIGYDIAFDFDDQDIVYLNPMFAEATTKNPFSAAERRYPVEMPFKISENYVLNMDIPKGYKVDELPKSARVRLNESDGMFEYLISADDKKIMLNCKINLNKATFPAEDYQSLREFFGYVIKKQSEQIVLKKIK</sequence>
<keyword evidence="2" id="KW-1185">Reference proteome</keyword>
<gene>
    <name evidence="1" type="ORF">MKP09_21880</name>
</gene>
<evidence type="ECO:0000313" key="1">
    <source>
        <dbReference type="EMBL" id="MCH5600376.1"/>
    </source>
</evidence>
<proteinExistence type="predicted"/>
<reference evidence="1 2" key="1">
    <citation type="submission" date="2022-02" db="EMBL/GenBank/DDBJ databases">
        <authorList>
            <person name="Min J."/>
        </authorList>
    </citation>
    <scope>NUCLEOTIDE SEQUENCE [LARGE SCALE GENOMIC DNA]</scope>
    <source>
        <strain evidence="1 2">GR10-1</strain>
    </source>
</reference>
<dbReference type="Gene3D" id="2.60.120.1130">
    <property type="match status" value="1"/>
</dbReference>
<protein>
    <submittedName>
        <fullName evidence="1">DUF3858 domain-containing protein</fullName>
    </submittedName>
</protein>
<comment type="caution">
    <text evidence="1">The sequence shown here is derived from an EMBL/GenBank/DDBJ whole genome shotgun (WGS) entry which is preliminary data.</text>
</comment>
<evidence type="ECO:0000313" key="2">
    <source>
        <dbReference type="Proteomes" id="UP001202248"/>
    </source>
</evidence>
<name>A0ABS9SPS9_9BACT</name>
<dbReference type="RefSeq" id="WP_240832486.1">
    <property type="nucleotide sequence ID" value="NZ_JAKWBL010000004.1"/>
</dbReference>